<dbReference type="Proteomes" id="UP000180215">
    <property type="component" value="Unassembled WGS sequence"/>
</dbReference>
<sequence length="391" mass="43155">MTGAKVTDGTRPLLVCFSHLRWGFVWQRPQHLISRAARHFDVIFVEEPAGEVAETDYLRLEPVAPGVTVAVPVLAQAQSYAANRAQARLIRALLRGRPSAARVFWYYTLAAVSLSGDLPRNLTVYDNMDELSAFRGASPDLIAQEADLIGQADLVFTGGRSLYEAKRGTHANIHCFPSSVDAEHFRAARLSDRSDPPDQAVIPRPRLGFFGVIDERLDRDLLAAVADLRPDWHFVMIGPVVKIDPASLPQRPNIHWLGPKTYAELPDYLRHWDLGLMPFALNEATRFISPTKTPEFLAAGLRVVSTHIVDVLRDYGEAGLVAVAETPEAVVLSAEALLFQPKDAWLEAVDQRLATHSWDRTWAAMQALMAEAQRRSGALAAPLLHPATTAV</sequence>
<evidence type="ECO:0000313" key="1">
    <source>
        <dbReference type="EMBL" id="OHV16293.1"/>
    </source>
</evidence>
<dbReference type="Pfam" id="PF13692">
    <property type="entry name" value="Glyco_trans_1_4"/>
    <property type="match status" value="1"/>
</dbReference>
<evidence type="ECO:0000313" key="2">
    <source>
        <dbReference type="Proteomes" id="UP000180215"/>
    </source>
</evidence>
<dbReference type="Gene3D" id="3.40.50.2000">
    <property type="entry name" value="Glycogen Phosphorylase B"/>
    <property type="match status" value="1"/>
</dbReference>
<protein>
    <submittedName>
        <fullName evidence="1">Glycosyl transferase</fullName>
    </submittedName>
</protein>
<dbReference type="EMBL" id="MNAO01000143">
    <property type="protein sequence ID" value="OHV16293.1"/>
    <property type="molecule type" value="Genomic_DNA"/>
</dbReference>
<reference evidence="1 2" key="1">
    <citation type="submission" date="2016-10" db="EMBL/GenBank/DDBJ databases">
        <title>Draft genome sequence of Methylobacterium extorquens CP3, a seed endophyte of Crotalaria pumila with plant growth-promoting and metal tolerance properties.</title>
        <authorList>
            <person name="Sanchez-Lopez A.S."/>
            <person name="Van Hamme J.D."/>
            <person name="Thijs S."/>
            <person name="Mcammond B.M."/>
            <person name="Stevens V."/>
            <person name="Gonzalez-Chavez M.D.C."/>
            <person name="Vangronsveld J."/>
        </authorList>
    </citation>
    <scope>NUCLEOTIDE SEQUENCE [LARGE SCALE GENOMIC DNA]</scope>
    <source>
        <strain evidence="1 2">CP3</strain>
    </source>
</reference>
<dbReference type="SUPFAM" id="SSF53756">
    <property type="entry name" value="UDP-Glycosyltransferase/glycogen phosphorylase"/>
    <property type="match status" value="1"/>
</dbReference>
<proteinExistence type="predicted"/>
<dbReference type="AlphaFoldDB" id="A0A1S1P002"/>
<dbReference type="PANTHER" id="PTHR12526:SF630">
    <property type="entry name" value="GLYCOSYLTRANSFERASE"/>
    <property type="match status" value="1"/>
</dbReference>
<gene>
    <name evidence="1" type="ORF">BK022_13170</name>
</gene>
<comment type="caution">
    <text evidence="1">The sequence shown here is derived from an EMBL/GenBank/DDBJ whole genome shotgun (WGS) entry which is preliminary data.</text>
</comment>
<organism evidence="1 2">
    <name type="scientific">Methylorubrum extorquens</name>
    <name type="common">Methylobacterium dichloromethanicum</name>
    <name type="synonym">Methylobacterium extorquens</name>
    <dbReference type="NCBI Taxonomy" id="408"/>
    <lineage>
        <taxon>Bacteria</taxon>
        <taxon>Pseudomonadati</taxon>
        <taxon>Pseudomonadota</taxon>
        <taxon>Alphaproteobacteria</taxon>
        <taxon>Hyphomicrobiales</taxon>
        <taxon>Methylobacteriaceae</taxon>
        <taxon>Methylorubrum</taxon>
    </lineage>
</organism>
<dbReference type="GO" id="GO:0016740">
    <property type="term" value="F:transferase activity"/>
    <property type="evidence" value="ECO:0007669"/>
    <property type="project" value="UniProtKB-KW"/>
</dbReference>
<name>A0A1S1P002_METEX</name>
<dbReference type="PANTHER" id="PTHR12526">
    <property type="entry name" value="GLYCOSYLTRANSFERASE"/>
    <property type="match status" value="1"/>
</dbReference>
<keyword evidence="1" id="KW-0808">Transferase</keyword>
<accession>A0A1S1P002</accession>